<organism evidence="1 2">
    <name type="scientific">Hypoxylon rubiginosum</name>
    <dbReference type="NCBI Taxonomy" id="110542"/>
    <lineage>
        <taxon>Eukaryota</taxon>
        <taxon>Fungi</taxon>
        <taxon>Dikarya</taxon>
        <taxon>Ascomycota</taxon>
        <taxon>Pezizomycotina</taxon>
        <taxon>Sordariomycetes</taxon>
        <taxon>Xylariomycetidae</taxon>
        <taxon>Xylariales</taxon>
        <taxon>Hypoxylaceae</taxon>
        <taxon>Hypoxylon</taxon>
    </lineage>
</organism>
<dbReference type="EMBL" id="MU393442">
    <property type="protein sequence ID" value="KAI4868019.1"/>
    <property type="molecule type" value="Genomic_DNA"/>
</dbReference>
<name>A0ACB9ZA84_9PEZI</name>
<evidence type="ECO:0000313" key="1">
    <source>
        <dbReference type="EMBL" id="KAI4868019.1"/>
    </source>
</evidence>
<comment type="caution">
    <text evidence="1">The sequence shown here is derived from an EMBL/GenBank/DDBJ whole genome shotgun (WGS) entry which is preliminary data.</text>
</comment>
<gene>
    <name evidence="1" type="ORF">F4820DRAFT_412021</name>
</gene>
<keyword evidence="2" id="KW-1185">Reference proteome</keyword>
<proteinExistence type="predicted"/>
<reference evidence="1 2" key="1">
    <citation type="journal article" date="2022" name="New Phytol.">
        <title>Ecological generalism drives hyperdiversity of secondary metabolite gene clusters in xylarialean endophytes.</title>
        <authorList>
            <person name="Franco M.E.E."/>
            <person name="Wisecaver J.H."/>
            <person name="Arnold A.E."/>
            <person name="Ju Y.M."/>
            <person name="Slot J.C."/>
            <person name="Ahrendt S."/>
            <person name="Moore L.P."/>
            <person name="Eastman K.E."/>
            <person name="Scott K."/>
            <person name="Konkel Z."/>
            <person name="Mondo S.J."/>
            <person name="Kuo A."/>
            <person name="Hayes R.D."/>
            <person name="Haridas S."/>
            <person name="Andreopoulos B."/>
            <person name="Riley R."/>
            <person name="LaButti K."/>
            <person name="Pangilinan J."/>
            <person name="Lipzen A."/>
            <person name="Amirebrahimi M."/>
            <person name="Yan J."/>
            <person name="Adam C."/>
            <person name="Keymanesh K."/>
            <person name="Ng V."/>
            <person name="Louie K."/>
            <person name="Northen T."/>
            <person name="Drula E."/>
            <person name="Henrissat B."/>
            <person name="Hsieh H.M."/>
            <person name="Youens-Clark K."/>
            <person name="Lutzoni F."/>
            <person name="Miadlikowska J."/>
            <person name="Eastwood D.C."/>
            <person name="Hamelin R.C."/>
            <person name="Grigoriev I.V."/>
            <person name="U'Ren J.M."/>
        </authorList>
    </citation>
    <scope>NUCLEOTIDE SEQUENCE [LARGE SCALE GENOMIC DNA]</scope>
    <source>
        <strain evidence="1 2">CBS 119005</strain>
    </source>
</reference>
<protein>
    <submittedName>
        <fullName evidence="1">Fungal-specific transcription factor domain-containing protein</fullName>
    </submittedName>
</protein>
<accession>A0ACB9ZA84</accession>
<evidence type="ECO:0000313" key="2">
    <source>
        <dbReference type="Proteomes" id="UP001497700"/>
    </source>
</evidence>
<dbReference type="Proteomes" id="UP001497700">
    <property type="component" value="Unassembled WGS sequence"/>
</dbReference>
<sequence>MMQRSKRRARDGDSPRRLFTCAQDGCGKSFSRSEHLHRHQKNHTDGDATCPRCRAHFKRQDLLERHMNRHKQKDEEAGGEGSGTLNTRKRMWKDIDGRIVQKKPTEHQALDSSSLGAPFASGVEGPISPPVSSHHSDLPGDTDPTQASFVNNHGLLQEYSLSAGQFDSQGPSNYWIPPETSHPRSIASPYFDINYDEVFQPDTASSFNMPYTTQVNYDWLFSLNNNYSGPAVPQTPYVPATSLTPYSCGMQQQPASMSLSRTELSPEGGHYDSSTTENSLTPMASLDYTRSRASTQNTTSPSISDGVASSFSPVAKQGSPEGPEDPLAAEFERPLANLRSTNRLPTIDEFTYARILETIKTARPLAPNQSLLDINHPLLSHLSLQSYCDLYFTRFNTAYPLIHQATFEPSQKETLLLLSIILLGATYSEKEAHQLAVCIHDVIRPAIFSHASFNAKPDLWMLQTILLVECFGKSRAGQKQHDMSHLFHGMLINLIRRSDCQSVRPVRPGSGDGAGFGGGGGEDNAVGDEQHSYWRRWVEAEEKKRLALLCFMWDTQHAVLFCQSLCMSAFELRLPLPCGQALWEASTPAEWARLSVSTAPEPMYLLALKAYIARDGDARRVPHRLNGLSRVIVFHGLMSIAWDMRRRDQTSLGVISSPNSGRWENRLSAAYRAWKADFDGFCARQADLTLAEAGRGAAPPRARAELDVWRAAYAAVYHAAHVLLRSEFLDVQIFAGARSILGRPVGRPDFARSEKVVKRWATGTAVTTATTTRRNTTTNNLDGPSDNEDDENDNDDDDTNNDAATAAWHAAQLLQTASQTLADYDSMGLFHVPWCLYIAALTIWTFHHTGARGSPEDDSELVWDAQAEMRSVVDAMVRAGVEGLPRIQGAKRTGGLVWVMAEVLRKVRWGIVHDGAVPVLKGLVPGRLIGQFDDAPI</sequence>